<sequence>MYTVQKLALAIAPLVLAAQALDVPVACRAMCAPIDALERRCDAPDGANEQADETKCICADTAVVRTVFPLCLDCIRQNPAGANRGDDDDDAEDARDAQAFLARCGAVSSTRYTPAATSVIQSLGASGTPQTTRSGGGAGPTGGAGGSGTGNGTGSGTGSSGSASPTATATASRTTATGGASGVQPFCGVLYVAALFAGGAWMLD</sequence>
<organism evidence="3 4">
    <name type="scientific">Ophiocordyceps sinensis</name>
    <dbReference type="NCBI Taxonomy" id="72228"/>
    <lineage>
        <taxon>Eukaryota</taxon>
        <taxon>Fungi</taxon>
        <taxon>Dikarya</taxon>
        <taxon>Ascomycota</taxon>
        <taxon>Pezizomycotina</taxon>
        <taxon>Sordariomycetes</taxon>
        <taxon>Hypocreomycetidae</taxon>
        <taxon>Hypocreales</taxon>
        <taxon>Ophiocordycipitaceae</taxon>
        <taxon>Ophiocordyceps</taxon>
    </lineage>
</organism>
<dbReference type="OrthoDB" id="4843554at2759"/>
<evidence type="ECO:0000313" key="3">
    <source>
        <dbReference type="EMBL" id="KAF4509051.1"/>
    </source>
</evidence>
<evidence type="ECO:0000256" key="2">
    <source>
        <dbReference type="SAM" id="SignalP"/>
    </source>
</evidence>
<evidence type="ECO:0000313" key="4">
    <source>
        <dbReference type="Proteomes" id="UP000557566"/>
    </source>
</evidence>
<keyword evidence="2" id="KW-0732">Signal</keyword>
<keyword evidence="4" id="KW-1185">Reference proteome</keyword>
<gene>
    <name evidence="3" type="ORF">G6O67_005359</name>
</gene>
<comment type="caution">
    <text evidence="3">The sequence shown here is derived from an EMBL/GenBank/DDBJ whole genome shotgun (WGS) entry which is preliminary data.</text>
</comment>
<feature type="region of interest" description="Disordered" evidence="1">
    <location>
        <begin position="123"/>
        <end position="178"/>
    </location>
</feature>
<dbReference type="Proteomes" id="UP000557566">
    <property type="component" value="Unassembled WGS sequence"/>
</dbReference>
<protein>
    <recommendedName>
        <fullName evidence="5">Protein CAP22</fullName>
    </recommendedName>
</protein>
<feature type="chain" id="PRO_5034457685" description="Protein CAP22" evidence="2">
    <location>
        <begin position="21"/>
        <end position="204"/>
    </location>
</feature>
<feature type="signal peptide" evidence="2">
    <location>
        <begin position="1"/>
        <end position="20"/>
    </location>
</feature>
<name>A0A8H4PRC2_9HYPO</name>
<feature type="compositionally biased region" description="Low complexity" evidence="1">
    <location>
        <begin position="160"/>
        <end position="178"/>
    </location>
</feature>
<accession>A0A8H4PRC2</accession>
<reference evidence="3 4" key="1">
    <citation type="journal article" date="2020" name="Genome Biol. Evol.">
        <title>A new high-quality draft genome assembly of the Chinese cordyceps Ophiocordyceps sinensis.</title>
        <authorList>
            <person name="Shu R."/>
            <person name="Zhang J."/>
            <person name="Meng Q."/>
            <person name="Zhang H."/>
            <person name="Zhou G."/>
            <person name="Li M."/>
            <person name="Wu P."/>
            <person name="Zhao Y."/>
            <person name="Chen C."/>
            <person name="Qin Q."/>
        </authorList>
    </citation>
    <scope>NUCLEOTIDE SEQUENCE [LARGE SCALE GENOMIC DNA]</scope>
    <source>
        <strain evidence="3 4">IOZ07</strain>
    </source>
</reference>
<dbReference type="AlphaFoldDB" id="A0A8H4PRC2"/>
<evidence type="ECO:0008006" key="5">
    <source>
        <dbReference type="Google" id="ProtNLM"/>
    </source>
</evidence>
<evidence type="ECO:0000256" key="1">
    <source>
        <dbReference type="SAM" id="MobiDB-lite"/>
    </source>
</evidence>
<feature type="compositionally biased region" description="Gly residues" evidence="1">
    <location>
        <begin position="134"/>
        <end position="159"/>
    </location>
</feature>
<dbReference type="EMBL" id="JAAVMX010000005">
    <property type="protein sequence ID" value="KAF4509051.1"/>
    <property type="molecule type" value="Genomic_DNA"/>
</dbReference>
<proteinExistence type="predicted"/>